<dbReference type="Proteomes" id="UP000007015">
    <property type="component" value="Chromosome 8"/>
</dbReference>
<evidence type="ECO:0000313" key="2">
    <source>
        <dbReference type="EMBL" id="EEC83009.1"/>
    </source>
</evidence>
<dbReference type="AlphaFoldDB" id="B8BBE1"/>
<gene>
    <name evidence="2" type="ORF">OsI_28065</name>
</gene>
<evidence type="ECO:0000313" key="3">
    <source>
        <dbReference type="Proteomes" id="UP000007015"/>
    </source>
</evidence>
<organism evidence="2 3">
    <name type="scientific">Oryza sativa subsp. indica</name>
    <name type="common">Rice</name>
    <dbReference type="NCBI Taxonomy" id="39946"/>
    <lineage>
        <taxon>Eukaryota</taxon>
        <taxon>Viridiplantae</taxon>
        <taxon>Streptophyta</taxon>
        <taxon>Embryophyta</taxon>
        <taxon>Tracheophyta</taxon>
        <taxon>Spermatophyta</taxon>
        <taxon>Magnoliopsida</taxon>
        <taxon>Liliopsida</taxon>
        <taxon>Poales</taxon>
        <taxon>Poaceae</taxon>
        <taxon>BOP clade</taxon>
        <taxon>Oryzoideae</taxon>
        <taxon>Oryzeae</taxon>
        <taxon>Oryzinae</taxon>
        <taxon>Oryza</taxon>
        <taxon>Oryza sativa</taxon>
    </lineage>
</organism>
<dbReference type="InterPro" id="IPR022143">
    <property type="entry name" value="DUF3675"/>
</dbReference>
<reference evidence="2 3" key="1">
    <citation type="journal article" date="2005" name="PLoS Biol.">
        <title>The genomes of Oryza sativa: a history of duplications.</title>
        <authorList>
            <person name="Yu J."/>
            <person name="Wang J."/>
            <person name="Lin W."/>
            <person name="Li S."/>
            <person name="Li H."/>
            <person name="Zhou J."/>
            <person name="Ni P."/>
            <person name="Dong W."/>
            <person name="Hu S."/>
            <person name="Zeng C."/>
            <person name="Zhang J."/>
            <person name="Zhang Y."/>
            <person name="Li R."/>
            <person name="Xu Z."/>
            <person name="Li S."/>
            <person name="Li X."/>
            <person name="Zheng H."/>
            <person name="Cong L."/>
            <person name="Lin L."/>
            <person name="Yin J."/>
            <person name="Geng J."/>
            <person name="Li G."/>
            <person name="Shi J."/>
            <person name="Liu J."/>
            <person name="Lv H."/>
            <person name="Li J."/>
            <person name="Wang J."/>
            <person name="Deng Y."/>
            <person name="Ran L."/>
            <person name="Shi X."/>
            <person name="Wang X."/>
            <person name="Wu Q."/>
            <person name="Li C."/>
            <person name="Ren X."/>
            <person name="Wang J."/>
            <person name="Wang X."/>
            <person name="Li D."/>
            <person name="Liu D."/>
            <person name="Zhang X."/>
            <person name="Ji Z."/>
            <person name="Zhao W."/>
            <person name="Sun Y."/>
            <person name="Zhang Z."/>
            <person name="Bao J."/>
            <person name="Han Y."/>
            <person name="Dong L."/>
            <person name="Ji J."/>
            <person name="Chen P."/>
            <person name="Wu S."/>
            <person name="Liu J."/>
            <person name="Xiao Y."/>
            <person name="Bu D."/>
            <person name="Tan J."/>
            <person name="Yang L."/>
            <person name="Ye C."/>
            <person name="Zhang J."/>
            <person name="Xu J."/>
            <person name="Zhou Y."/>
            <person name="Yu Y."/>
            <person name="Zhang B."/>
            <person name="Zhuang S."/>
            <person name="Wei H."/>
            <person name="Liu B."/>
            <person name="Lei M."/>
            <person name="Yu H."/>
            <person name="Li Y."/>
            <person name="Xu H."/>
            <person name="Wei S."/>
            <person name="He X."/>
            <person name="Fang L."/>
            <person name="Zhang Z."/>
            <person name="Zhang Y."/>
            <person name="Huang X."/>
            <person name="Su Z."/>
            <person name="Tong W."/>
            <person name="Li J."/>
            <person name="Tong Z."/>
            <person name="Li S."/>
            <person name="Ye J."/>
            <person name="Wang L."/>
            <person name="Fang L."/>
            <person name="Lei T."/>
            <person name="Chen C."/>
            <person name="Chen H."/>
            <person name="Xu Z."/>
            <person name="Li H."/>
            <person name="Huang H."/>
            <person name="Zhang F."/>
            <person name="Xu H."/>
            <person name="Li N."/>
            <person name="Zhao C."/>
            <person name="Li S."/>
            <person name="Dong L."/>
            <person name="Huang Y."/>
            <person name="Li L."/>
            <person name="Xi Y."/>
            <person name="Qi Q."/>
            <person name="Li W."/>
            <person name="Zhang B."/>
            <person name="Hu W."/>
            <person name="Zhang Y."/>
            <person name="Tian X."/>
            <person name="Jiao Y."/>
            <person name="Liang X."/>
            <person name="Jin J."/>
            <person name="Gao L."/>
            <person name="Zheng W."/>
            <person name="Hao B."/>
            <person name="Liu S."/>
            <person name="Wang W."/>
            <person name="Yuan L."/>
            <person name="Cao M."/>
            <person name="McDermott J."/>
            <person name="Samudrala R."/>
            <person name="Wang J."/>
            <person name="Wong G.K."/>
            <person name="Yang H."/>
        </authorList>
    </citation>
    <scope>NUCLEOTIDE SEQUENCE [LARGE SCALE GENOMIC DNA]</scope>
    <source>
        <strain evidence="3">cv. 93-11</strain>
    </source>
</reference>
<dbReference type="OMA" id="IHYVVTP"/>
<sequence>MALLVLRHVLVLTDEDEDDASSIKPIVWQLFLLRVAGFLLPFYIMAWAINILQGRRRRQVAAALAATEVAFILQSGQRRGMNFTIAPDSPATPQHEPIP</sequence>
<dbReference type="STRING" id="39946.B8BBE1"/>
<keyword evidence="1" id="KW-0812">Transmembrane</keyword>
<dbReference type="Gramene" id="BGIOSGA027535-TA">
    <property type="protein sequence ID" value="BGIOSGA027535-PA"/>
    <property type="gene ID" value="BGIOSGA027535"/>
</dbReference>
<dbReference type="EMBL" id="CM000133">
    <property type="protein sequence ID" value="EEC83009.1"/>
    <property type="molecule type" value="Genomic_DNA"/>
</dbReference>
<proteinExistence type="predicted"/>
<keyword evidence="1" id="KW-0472">Membrane</keyword>
<accession>B8BBE1</accession>
<name>B8BBE1_ORYSI</name>
<feature type="transmembrane region" description="Helical" evidence="1">
    <location>
        <begin position="26"/>
        <end position="49"/>
    </location>
</feature>
<dbReference type="HOGENOM" id="CLU_181038_0_0_1"/>
<protein>
    <submittedName>
        <fullName evidence="2">Uncharacterized protein</fullName>
    </submittedName>
</protein>
<evidence type="ECO:0000256" key="1">
    <source>
        <dbReference type="SAM" id="Phobius"/>
    </source>
</evidence>
<dbReference type="Pfam" id="PF12428">
    <property type="entry name" value="DUF3675"/>
    <property type="match status" value="1"/>
</dbReference>
<keyword evidence="1" id="KW-1133">Transmembrane helix</keyword>
<keyword evidence="3" id="KW-1185">Reference proteome</keyword>